<dbReference type="InterPro" id="IPR015424">
    <property type="entry name" value="PyrdxlP-dep_Trfase"/>
</dbReference>
<dbReference type="EMBL" id="BARS01030532">
    <property type="protein sequence ID" value="GAG22922.1"/>
    <property type="molecule type" value="Genomic_DNA"/>
</dbReference>
<dbReference type="InterPro" id="IPR020578">
    <property type="entry name" value="Aminotrans_V_PyrdxlP_BS"/>
</dbReference>
<sequence>AEILRKRGFDVTLVPVDGCGWVSPDDVRGAITDKTTLISVMHANNEVGTIEPVEEIGRIAKEHGIPFYTDAVQTVGKIPVNVDALNCDLLGISAHKFHGPKGVGALYVRRGTRIERFMAGGGQEFNRRAGTHNIAGIVGLAKALEFANGEIEETRPRLEALAGRLREGLERRIERIRFNGHPERRVPGNVHICVEGVEGEAMLLCLDMNRVCVSSGSACTTGSLDPSHVLLAMGMPPEVAHGSIRFTLGRDNTEAEVDYVLD</sequence>
<evidence type="ECO:0000256" key="1">
    <source>
        <dbReference type="ARBA" id="ARBA00001933"/>
    </source>
</evidence>
<name>X0WIA2_9ZZZZ</name>
<dbReference type="GO" id="GO:0051536">
    <property type="term" value="F:iron-sulfur cluster binding"/>
    <property type="evidence" value="ECO:0007669"/>
    <property type="project" value="UniProtKB-KW"/>
</dbReference>
<gene>
    <name evidence="9" type="ORF">S01H1_47620</name>
</gene>
<accession>X0WIA2</accession>
<feature type="non-terminal residue" evidence="9">
    <location>
        <position position="1"/>
    </location>
</feature>
<organism evidence="9">
    <name type="scientific">marine sediment metagenome</name>
    <dbReference type="NCBI Taxonomy" id="412755"/>
    <lineage>
        <taxon>unclassified sequences</taxon>
        <taxon>metagenomes</taxon>
        <taxon>ecological metagenomes</taxon>
    </lineage>
</organism>
<dbReference type="PANTHER" id="PTHR11601:SF34">
    <property type="entry name" value="CYSTEINE DESULFURASE"/>
    <property type="match status" value="1"/>
</dbReference>
<dbReference type="GO" id="GO:0046872">
    <property type="term" value="F:metal ion binding"/>
    <property type="evidence" value="ECO:0007669"/>
    <property type="project" value="UniProtKB-KW"/>
</dbReference>
<dbReference type="PROSITE" id="PS00595">
    <property type="entry name" value="AA_TRANSFER_CLASS_5"/>
    <property type="match status" value="1"/>
</dbReference>
<dbReference type="AlphaFoldDB" id="X0WIA2"/>
<evidence type="ECO:0000313" key="9">
    <source>
        <dbReference type="EMBL" id="GAG22922.1"/>
    </source>
</evidence>
<proteinExistence type="inferred from homology"/>
<keyword evidence="4" id="KW-0479">Metal-binding</keyword>
<evidence type="ECO:0000259" key="8">
    <source>
        <dbReference type="Pfam" id="PF00266"/>
    </source>
</evidence>
<dbReference type="Gene3D" id="3.90.1150.10">
    <property type="entry name" value="Aspartate Aminotransferase, domain 1"/>
    <property type="match status" value="1"/>
</dbReference>
<dbReference type="EC" id="2.8.1.7" evidence="3"/>
<dbReference type="InterPro" id="IPR015421">
    <property type="entry name" value="PyrdxlP-dep_Trfase_major"/>
</dbReference>
<keyword evidence="6" id="KW-0408">Iron</keyword>
<dbReference type="PANTHER" id="PTHR11601">
    <property type="entry name" value="CYSTEINE DESULFURYLASE FAMILY MEMBER"/>
    <property type="match status" value="1"/>
</dbReference>
<dbReference type="Pfam" id="PF00266">
    <property type="entry name" value="Aminotran_5"/>
    <property type="match status" value="1"/>
</dbReference>
<dbReference type="SUPFAM" id="SSF53383">
    <property type="entry name" value="PLP-dependent transferases"/>
    <property type="match status" value="1"/>
</dbReference>
<dbReference type="InterPro" id="IPR000192">
    <property type="entry name" value="Aminotrans_V_dom"/>
</dbReference>
<comment type="cofactor">
    <cofactor evidence="1">
        <name>pyridoxal 5'-phosphate</name>
        <dbReference type="ChEBI" id="CHEBI:597326"/>
    </cofactor>
</comment>
<evidence type="ECO:0000256" key="6">
    <source>
        <dbReference type="ARBA" id="ARBA00023004"/>
    </source>
</evidence>
<evidence type="ECO:0000256" key="2">
    <source>
        <dbReference type="ARBA" id="ARBA00006490"/>
    </source>
</evidence>
<feature type="domain" description="Aminotransferase class V" evidence="8">
    <location>
        <begin position="3"/>
        <end position="260"/>
    </location>
</feature>
<dbReference type="GO" id="GO:0031071">
    <property type="term" value="F:cysteine desulfurase activity"/>
    <property type="evidence" value="ECO:0007669"/>
    <property type="project" value="UniProtKB-EC"/>
</dbReference>
<dbReference type="InterPro" id="IPR015422">
    <property type="entry name" value="PyrdxlP-dep_Trfase_small"/>
</dbReference>
<feature type="non-terminal residue" evidence="9">
    <location>
        <position position="262"/>
    </location>
</feature>
<evidence type="ECO:0000256" key="5">
    <source>
        <dbReference type="ARBA" id="ARBA00022898"/>
    </source>
</evidence>
<dbReference type="Gene3D" id="3.40.640.10">
    <property type="entry name" value="Type I PLP-dependent aspartate aminotransferase-like (Major domain)"/>
    <property type="match status" value="1"/>
</dbReference>
<comment type="caution">
    <text evidence="9">The sequence shown here is derived from an EMBL/GenBank/DDBJ whole genome shotgun (WGS) entry which is preliminary data.</text>
</comment>
<evidence type="ECO:0000256" key="7">
    <source>
        <dbReference type="ARBA" id="ARBA00023014"/>
    </source>
</evidence>
<keyword evidence="7" id="KW-0411">Iron-sulfur</keyword>
<protein>
    <recommendedName>
        <fullName evidence="3">cysteine desulfurase</fullName>
        <ecNumber evidence="3">2.8.1.7</ecNumber>
    </recommendedName>
</protein>
<keyword evidence="5" id="KW-0663">Pyridoxal phosphate</keyword>
<comment type="similarity">
    <text evidence="2">Belongs to the class-V pyridoxal-phosphate-dependent aminotransferase family. NifS/IscS subfamily.</text>
</comment>
<evidence type="ECO:0000256" key="3">
    <source>
        <dbReference type="ARBA" id="ARBA00012239"/>
    </source>
</evidence>
<reference evidence="9" key="1">
    <citation type="journal article" date="2014" name="Front. Microbiol.">
        <title>High frequency of phylogenetically diverse reductive dehalogenase-homologous genes in deep subseafloor sedimentary metagenomes.</title>
        <authorList>
            <person name="Kawai M."/>
            <person name="Futagami T."/>
            <person name="Toyoda A."/>
            <person name="Takaki Y."/>
            <person name="Nishi S."/>
            <person name="Hori S."/>
            <person name="Arai W."/>
            <person name="Tsubouchi T."/>
            <person name="Morono Y."/>
            <person name="Uchiyama I."/>
            <person name="Ito T."/>
            <person name="Fujiyama A."/>
            <person name="Inagaki F."/>
            <person name="Takami H."/>
        </authorList>
    </citation>
    <scope>NUCLEOTIDE SEQUENCE</scope>
    <source>
        <strain evidence="9">Expedition CK06-06</strain>
    </source>
</reference>
<evidence type="ECO:0000256" key="4">
    <source>
        <dbReference type="ARBA" id="ARBA00022723"/>
    </source>
</evidence>